<keyword evidence="1" id="KW-0812">Transmembrane</keyword>
<feature type="transmembrane region" description="Helical" evidence="1">
    <location>
        <begin position="73"/>
        <end position="95"/>
    </location>
</feature>
<protein>
    <recommendedName>
        <fullName evidence="4">Vomeronasal type-1 receptor</fullName>
    </recommendedName>
</protein>
<reference evidence="2 3" key="1">
    <citation type="submission" date="2024-05" db="EMBL/GenBank/DDBJ databases">
        <authorList>
            <person name="Wallberg A."/>
        </authorList>
    </citation>
    <scope>NUCLEOTIDE SEQUENCE [LARGE SCALE GENOMIC DNA]</scope>
</reference>
<keyword evidence="1" id="KW-0472">Membrane</keyword>
<dbReference type="Proteomes" id="UP001497623">
    <property type="component" value="Unassembled WGS sequence"/>
</dbReference>
<feature type="non-terminal residue" evidence="2">
    <location>
        <position position="111"/>
    </location>
</feature>
<feature type="transmembrane region" description="Helical" evidence="1">
    <location>
        <begin position="12"/>
        <end position="33"/>
    </location>
</feature>
<gene>
    <name evidence="2" type="ORF">MNOR_LOCUS549</name>
</gene>
<accession>A0AAV2PH48</accession>
<evidence type="ECO:0008006" key="4">
    <source>
        <dbReference type="Google" id="ProtNLM"/>
    </source>
</evidence>
<proteinExistence type="predicted"/>
<keyword evidence="3" id="KW-1185">Reference proteome</keyword>
<name>A0AAV2PH48_MEGNR</name>
<evidence type="ECO:0000313" key="2">
    <source>
        <dbReference type="EMBL" id="CAL4059427.1"/>
    </source>
</evidence>
<evidence type="ECO:0000313" key="3">
    <source>
        <dbReference type="Proteomes" id="UP001497623"/>
    </source>
</evidence>
<evidence type="ECO:0000256" key="1">
    <source>
        <dbReference type="SAM" id="Phobius"/>
    </source>
</evidence>
<sequence length="111" mass="12790">MPSGKWKSFHHQLLGVVFTNIFTDLLDLLYVTVYKHIGYSDLHLHKTAKKMLTFSILSLSKHFWAQRQSGPTLFALTTFPVIWVVYSLPVLQACLSQFKSGYLHYVGICRN</sequence>
<comment type="caution">
    <text evidence="2">The sequence shown here is derived from an EMBL/GenBank/DDBJ whole genome shotgun (WGS) entry which is preliminary data.</text>
</comment>
<dbReference type="AlphaFoldDB" id="A0AAV2PH48"/>
<dbReference type="EMBL" id="CAXKWB010000125">
    <property type="protein sequence ID" value="CAL4059427.1"/>
    <property type="molecule type" value="Genomic_DNA"/>
</dbReference>
<organism evidence="2 3">
    <name type="scientific">Meganyctiphanes norvegica</name>
    <name type="common">Northern krill</name>
    <name type="synonym">Thysanopoda norvegica</name>
    <dbReference type="NCBI Taxonomy" id="48144"/>
    <lineage>
        <taxon>Eukaryota</taxon>
        <taxon>Metazoa</taxon>
        <taxon>Ecdysozoa</taxon>
        <taxon>Arthropoda</taxon>
        <taxon>Crustacea</taxon>
        <taxon>Multicrustacea</taxon>
        <taxon>Malacostraca</taxon>
        <taxon>Eumalacostraca</taxon>
        <taxon>Eucarida</taxon>
        <taxon>Euphausiacea</taxon>
        <taxon>Euphausiidae</taxon>
        <taxon>Meganyctiphanes</taxon>
    </lineage>
</organism>
<keyword evidence="1" id="KW-1133">Transmembrane helix</keyword>